<keyword evidence="1" id="KW-1015">Disulfide bond</keyword>
<evidence type="ECO:0000259" key="4">
    <source>
        <dbReference type="PROSITE" id="PS51034"/>
    </source>
</evidence>
<comment type="caution">
    <text evidence="5">The sequence shown here is derived from an EMBL/GenBank/DDBJ whole genome shotgun (WGS) entry which is preliminary data.</text>
</comment>
<feature type="compositionally biased region" description="Polar residues" evidence="2">
    <location>
        <begin position="469"/>
        <end position="489"/>
    </location>
</feature>
<dbReference type="Gene3D" id="2.60.40.4100">
    <property type="entry name" value="Zona pellucida, ZP-C domain"/>
    <property type="match status" value="1"/>
</dbReference>
<dbReference type="EMBL" id="JAYMGO010000002">
    <property type="protein sequence ID" value="KAL1280713.1"/>
    <property type="molecule type" value="Genomic_DNA"/>
</dbReference>
<sequence length="502" mass="56170">MPSFLLFVFLNLAVFLVAQAEITVDCGKNSVSVRWIDANTQVDPSLLRLGDCPPTRVSVRPQGSEAVFYAEFWACNIRRLVTTNDITFETEVTSPTLSKTTPVYYPVSCAYERPEDWAPPLYDPLIFHTHGQGDLAFRISLMKDDFSGVATTSTFSLGSTIPIAASVTQQNHQPLIVLLDECLASTTPELGPDSRVYPLITNKGCLLDSKSTNSRFLPRTQLSEIRLSLQAFKFAIGEDVYLHCRLVAWDPRDLDGGKKACQYDRASSRWVLVDDPSQSSLCSCCDTNCQGRKKRGITAGQCRVCHASCNYLHISDQMKPQEKMFFKDPVKLVQTRLEHIAQIAVFQKRQKERVITFLRSRSVELERKVKEVRDQCCRQVAELKLENEELKKPLSQRRTSPGTFSINGGTPRMILPVAVTSPVTPRSRAVSSGDTLERFRHSRLGMTTPPGSSISVSSMSSVHEHGFRTPSSVNTPTRSQHTTPNNFQFQLLPRPTPQSPRP</sequence>
<organism evidence="5 6">
    <name type="scientific">Cirrhinus molitorella</name>
    <name type="common">mud carp</name>
    <dbReference type="NCBI Taxonomy" id="172907"/>
    <lineage>
        <taxon>Eukaryota</taxon>
        <taxon>Metazoa</taxon>
        <taxon>Chordata</taxon>
        <taxon>Craniata</taxon>
        <taxon>Vertebrata</taxon>
        <taxon>Euteleostomi</taxon>
        <taxon>Actinopterygii</taxon>
        <taxon>Neopterygii</taxon>
        <taxon>Teleostei</taxon>
        <taxon>Ostariophysi</taxon>
        <taxon>Cypriniformes</taxon>
        <taxon>Cyprinidae</taxon>
        <taxon>Labeoninae</taxon>
        <taxon>Labeonini</taxon>
        <taxon>Cirrhinus</taxon>
    </lineage>
</organism>
<dbReference type="InterPro" id="IPR001507">
    <property type="entry name" value="ZP_dom"/>
</dbReference>
<evidence type="ECO:0000313" key="5">
    <source>
        <dbReference type="EMBL" id="KAL1280713.1"/>
    </source>
</evidence>
<proteinExistence type="predicted"/>
<keyword evidence="6" id="KW-1185">Reference proteome</keyword>
<feature type="compositionally biased region" description="Low complexity" evidence="2">
    <location>
        <begin position="452"/>
        <end position="461"/>
    </location>
</feature>
<dbReference type="Gene3D" id="2.60.40.3210">
    <property type="entry name" value="Zona pellucida, ZP-N domain"/>
    <property type="match status" value="1"/>
</dbReference>
<evidence type="ECO:0000256" key="3">
    <source>
        <dbReference type="SAM" id="SignalP"/>
    </source>
</evidence>
<name>A0ABR3NUJ5_9TELE</name>
<dbReference type="PANTHER" id="PTHR11576">
    <property type="entry name" value="ZONA PELLUCIDA SPERM-BINDING PROTEIN 3"/>
    <property type="match status" value="1"/>
</dbReference>
<protein>
    <recommendedName>
        <fullName evidence="4">ZP domain-containing protein</fullName>
    </recommendedName>
</protein>
<evidence type="ECO:0000313" key="6">
    <source>
        <dbReference type="Proteomes" id="UP001558613"/>
    </source>
</evidence>
<dbReference type="PANTHER" id="PTHR11576:SF3">
    <property type="entry name" value="SI:CH211-14A17.6-RELATED"/>
    <property type="match status" value="1"/>
</dbReference>
<gene>
    <name evidence="5" type="ORF">QQF64_015313</name>
</gene>
<reference evidence="5 6" key="1">
    <citation type="submission" date="2023-09" db="EMBL/GenBank/DDBJ databases">
        <authorList>
            <person name="Wang M."/>
        </authorList>
    </citation>
    <scope>NUCLEOTIDE SEQUENCE [LARGE SCALE GENOMIC DNA]</scope>
    <source>
        <strain evidence="5">GT-2023</strain>
        <tissue evidence="5">Liver</tissue>
    </source>
</reference>
<dbReference type="InterPro" id="IPR055355">
    <property type="entry name" value="ZP-C"/>
</dbReference>
<dbReference type="Proteomes" id="UP001558613">
    <property type="component" value="Unassembled WGS sequence"/>
</dbReference>
<evidence type="ECO:0000256" key="2">
    <source>
        <dbReference type="SAM" id="MobiDB-lite"/>
    </source>
</evidence>
<dbReference type="InterPro" id="IPR042235">
    <property type="entry name" value="ZP-C_dom"/>
</dbReference>
<feature type="compositionally biased region" description="Polar residues" evidence="2">
    <location>
        <begin position="425"/>
        <end position="434"/>
    </location>
</feature>
<keyword evidence="3" id="KW-0732">Signal</keyword>
<dbReference type="Pfam" id="PF00100">
    <property type="entry name" value="Zona_pellucida"/>
    <property type="match status" value="1"/>
</dbReference>
<feature type="compositionally biased region" description="Polar residues" evidence="2">
    <location>
        <begin position="396"/>
        <end position="408"/>
    </location>
</feature>
<feature type="chain" id="PRO_5046342554" description="ZP domain-containing protein" evidence="3">
    <location>
        <begin position="21"/>
        <end position="502"/>
    </location>
</feature>
<feature type="region of interest" description="Disordered" evidence="2">
    <location>
        <begin position="392"/>
        <end position="411"/>
    </location>
</feature>
<dbReference type="PROSITE" id="PS51034">
    <property type="entry name" value="ZP_2"/>
    <property type="match status" value="1"/>
</dbReference>
<accession>A0ABR3NUJ5</accession>
<feature type="signal peptide" evidence="3">
    <location>
        <begin position="1"/>
        <end position="20"/>
    </location>
</feature>
<feature type="region of interest" description="Disordered" evidence="2">
    <location>
        <begin position="425"/>
        <end position="502"/>
    </location>
</feature>
<dbReference type="SMART" id="SM00241">
    <property type="entry name" value="ZP"/>
    <property type="match status" value="1"/>
</dbReference>
<evidence type="ECO:0000256" key="1">
    <source>
        <dbReference type="ARBA" id="ARBA00023157"/>
    </source>
</evidence>
<feature type="domain" description="ZP" evidence="4">
    <location>
        <begin position="25"/>
        <end position="268"/>
    </location>
</feature>